<keyword evidence="5" id="KW-0067">ATP-binding</keyword>
<dbReference type="EMBL" id="SAVA01000021">
    <property type="protein sequence ID" value="RWR47217.1"/>
    <property type="molecule type" value="Genomic_DNA"/>
</dbReference>
<reference evidence="14" key="2">
    <citation type="submission" date="2019-01" db="EMBL/GenBank/DDBJ databases">
        <title>Sinorhodobacter populi sp. nov. isolated from the symptomatic bark tissue of Populus euramericana canker.</title>
        <authorList>
            <person name="Li Y."/>
        </authorList>
    </citation>
    <scope>NUCLEOTIDE SEQUENCE [LARGE SCALE GENOMIC DNA]</scope>
    <source>
        <strain evidence="14">CGMCC 1.12963</strain>
    </source>
</reference>
<evidence type="ECO:0000256" key="8">
    <source>
        <dbReference type="SAM" id="MobiDB-lite"/>
    </source>
</evidence>
<evidence type="ECO:0000313" key="13">
    <source>
        <dbReference type="EMBL" id="RWR47217.1"/>
    </source>
</evidence>
<evidence type="ECO:0000256" key="3">
    <source>
        <dbReference type="ARBA" id="ARBA00022741"/>
    </source>
</evidence>
<feature type="transmembrane region" description="Helical" evidence="9">
    <location>
        <begin position="178"/>
        <end position="200"/>
    </location>
</feature>
<dbReference type="RefSeq" id="WP_128158039.1">
    <property type="nucleotide sequence ID" value="NZ_SAVA01000021.1"/>
</dbReference>
<dbReference type="AlphaFoldDB" id="A0A443LDE7"/>
<feature type="transmembrane region" description="Helical" evidence="9">
    <location>
        <begin position="284"/>
        <end position="308"/>
    </location>
</feature>
<evidence type="ECO:0000256" key="9">
    <source>
        <dbReference type="SAM" id="Phobius"/>
    </source>
</evidence>
<keyword evidence="7 9" id="KW-0472">Membrane</keyword>
<dbReference type="InterPro" id="IPR036640">
    <property type="entry name" value="ABC1_TM_sf"/>
</dbReference>
<dbReference type="SMART" id="SM00382">
    <property type="entry name" value="AAA"/>
    <property type="match status" value="1"/>
</dbReference>
<dbReference type="InterPro" id="IPR003593">
    <property type="entry name" value="AAA+_ATPase"/>
</dbReference>
<dbReference type="GO" id="GO:0008233">
    <property type="term" value="F:peptidase activity"/>
    <property type="evidence" value="ECO:0007669"/>
    <property type="project" value="InterPro"/>
</dbReference>
<dbReference type="Proteomes" id="UP000288071">
    <property type="component" value="Unassembled WGS sequence"/>
</dbReference>
<keyword evidence="3" id="KW-0547">Nucleotide-binding</keyword>
<dbReference type="GO" id="GO:0015421">
    <property type="term" value="F:ABC-type oligopeptide transporter activity"/>
    <property type="evidence" value="ECO:0007669"/>
    <property type="project" value="TreeGrafter"/>
</dbReference>
<feature type="transmembrane region" description="Helical" evidence="9">
    <location>
        <begin position="212"/>
        <end position="232"/>
    </location>
</feature>
<feature type="domain" description="ABC transporter" evidence="10">
    <location>
        <begin position="490"/>
        <end position="722"/>
    </location>
</feature>
<feature type="compositionally biased region" description="Low complexity" evidence="8">
    <location>
        <begin position="12"/>
        <end position="23"/>
    </location>
</feature>
<dbReference type="InterPro" id="IPR003439">
    <property type="entry name" value="ABC_transporter-like_ATP-bd"/>
</dbReference>
<dbReference type="InterPro" id="IPR027417">
    <property type="entry name" value="P-loop_NTPase"/>
</dbReference>
<dbReference type="Gene3D" id="3.40.50.300">
    <property type="entry name" value="P-loop containing nucleotide triphosphate hydrolases"/>
    <property type="match status" value="1"/>
</dbReference>
<dbReference type="PANTHER" id="PTHR43394:SF1">
    <property type="entry name" value="ATP-BINDING CASSETTE SUB-FAMILY B MEMBER 10, MITOCHONDRIAL"/>
    <property type="match status" value="1"/>
</dbReference>
<dbReference type="PROSITE" id="PS50893">
    <property type="entry name" value="ABC_TRANSPORTER_2"/>
    <property type="match status" value="1"/>
</dbReference>
<accession>A0A443LDE7</accession>
<dbReference type="PROSITE" id="PS51257">
    <property type="entry name" value="PROKAR_LIPOPROTEIN"/>
    <property type="match status" value="1"/>
</dbReference>
<dbReference type="PROSITE" id="PS50929">
    <property type="entry name" value="ABC_TM1F"/>
    <property type="match status" value="1"/>
</dbReference>
<protein>
    <submittedName>
        <fullName evidence="13">Type I secretion system permease/ATPase</fullName>
    </submittedName>
</protein>
<name>A0A443LDE7_9RHOB</name>
<dbReference type="Gene3D" id="3.90.70.10">
    <property type="entry name" value="Cysteine proteinases"/>
    <property type="match status" value="1"/>
</dbReference>
<evidence type="ECO:0000259" key="12">
    <source>
        <dbReference type="PROSITE" id="PS50990"/>
    </source>
</evidence>
<dbReference type="SUPFAM" id="SSF90123">
    <property type="entry name" value="ABC transporter transmembrane region"/>
    <property type="match status" value="1"/>
</dbReference>
<sequence length="722" mass="77206">MRDMTQEDENVPQTAPPAARQGQAAQQGQAWVACILRVAGHYRIGASAEHLKRQADWRGAALELQALARDAGLALAETAADAGAVTALRLPLVAEFEDGSVGVIETETPEGFGVSFGTDGGVVTPLPRAELSRRLRRLFVLRPVAAAPDARVDLYIAPHDPHWLRKLITGDLRPYRTILLASAVSNILALAGVIFSMQVYDRVIPSQSLPTLWVLFGGVMLAVAFSYALRVLRGYITDAVGKRADLAISDLVFGHALRVTTASRPKATGTFIAQIRELDHVREMITSTTIAAIADVPFFALFCVLFAYLAGGLVWIPLAAAVALVLPGLLAQGRLRTLASANMRERALRSAMLVEAVQGVDDIKALQAEARFQNQWMQYNEACATSAMELRTLVERLSSWAQSVQGGAFAVVVFFGAPMVIAGEISSGVLVAASILSSRMLAPLGSVAQILNRWQQAQIARDSLDKLMALPVDTPEFARRVHLPAIRGAFSLANASFGYAADDPVLKVGRLEIAPGERLAILGNNGSGKSTLLAGLAGLIAPLAGEVRLDDITLGLIDPADVRRDIGYLGQNARLFYGTLRENLTLGAPGVEDGQIVQVLGELGLLDLVRRLRDGLDHQVQEGGTGLSGGQRQGLLIARLLLRRPRVLLLDEPSAALDEVAEREFIALLGRLDPKIGVVIATHRLAALSAVDRVLVLNAGAVVMTGPRDTVLTRLRSPRNAA</sequence>
<evidence type="ECO:0000313" key="14">
    <source>
        <dbReference type="Proteomes" id="UP000288071"/>
    </source>
</evidence>
<dbReference type="InterPro" id="IPR039421">
    <property type="entry name" value="Type_1_exporter"/>
</dbReference>
<dbReference type="Gene3D" id="1.20.1560.10">
    <property type="entry name" value="ABC transporter type 1, transmembrane domain"/>
    <property type="match status" value="1"/>
</dbReference>
<feature type="compositionally biased region" description="Acidic residues" evidence="8">
    <location>
        <begin position="1"/>
        <end position="10"/>
    </location>
</feature>
<keyword evidence="6 9" id="KW-1133">Transmembrane helix</keyword>
<feature type="domain" description="ABC transmembrane type-1" evidence="11">
    <location>
        <begin position="178"/>
        <end position="456"/>
    </location>
</feature>
<dbReference type="CDD" id="cd18587">
    <property type="entry name" value="ABC_6TM_LapB_like"/>
    <property type="match status" value="1"/>
</dbReference>
<dbReference type="GO" id="GO:0006508">
    <property type="term" value="P:proteolysis"/>
    <property type="evidence" value="ECO:0007669"/>
    <property type="project" value="InterPro"/>
</dbReference>
<dbReference type="GO" id="GO:0016887">
    <property type="term" value="F:ATP hydrolysis activity"/>
    <property type="evidence" value="ECO:0007669"/>
    <property type="project" value="InterPro"/>
</dbReference>
<evidence type="ECO:0000259" key="11">
    <source>
        <dbReference type="PROSITE" id="PS50929"/>
    </source>
</evidence>
<comment type="caution">
    <text evidence="13">The sequence shown here is derived from an EMBL/GenBank/DDBJ whole genome shotgun (WGS) entry which is preliminary data.</text>
</comment>
<keyword evidence="14" id="KW-1185">Reference proteome</keyword>
<keyword evidence="2 9" id="KW-0812">Transmembrane</keyword>
<dbReference type="PROSITE" id="PS50990">
    <property type="entry name" value="PEPTIDASE_C39"/>
    <property type="match status" value="1"/>
</dbReference>
<dbReference type="PANTHER" id="PTHR43394">
    <property type="entry name" value="ATP-DEPENDENT PERMEASE MDL1, MITOCHONDRIAL"/>
    <property type="match status" value="1"/>
</dbReference>
<dbReference type="GO" id="GO:0005524">
    <property type="term" value="F:ATP binding"/>
    <property type="evidence" value="ECO:0007669"/>
    <property type="project" value="UniProtKB-KW"/>
</dbReference>
<evidence type="ECO:0000259" key="10">
    <source>
        <dbReference type="PROSITE" id="PS50893"/>
    </source>
</evidence>
<evidence type="ECO:0000256" key="6">
    <source>
        <dbReference type="ARBA" id="ARBA00022989"/>
    </source>
</evidence>
<dbReference type="Pfam" id="PF00664">
    <property type="entry name" value="ABC_membrane"/>
    <property type="match status" value="1"/>
</dbReference>
<dbReference type="GO" id="GO:0005886">
    <property type="term" value="C:plasma membrane"/>
    <property type="evidence" value="ECO:0007669"/>
    <property type="project" value="UniProtKB-SubCell"/>
</dbReference>
<feature type="transmembrane region" description="Helical" evidence="9">
    <location>
        <begin position="406"/>
        <end position="423"/>
    </location>
</feature>
<organism evidence="13 14">
    <name type="scientific">Paenirhodobacter huangdaonensis</name>
    <dbReference type="NCBI Taxonomy" id="2501515"/>
    <lineage>
        <taxon>Bacteria</taxon>
        <taxon>Pseudomonadati</taxon>
        <taxon>Pseudomonadota</taxon>
        <taxon>Alphaproteobacteria</taxon>
        <taxon>Rhodobacterales</taxon>
        <taxon>Rhodobacter group</taxon>
        <taxon>Paenirhodobacter</taxon>
    </lineage>
</organism>
<feature type="transmembrane region" description="Helical" evidence="9">
    <location>
        <begin position="314"/>
        <end position="335"/>
    </location>
</feature>
<comment type="subcellular location">
    <subcellularLocation>
        <location evidence="1">Cell membrane</location>
        <topology evidence="1">Multi-pass membrane protein</topology>
    </subcellularLocation>
</comment>
<reference evidence="13 14" key="1">
    <citation type="submission" date="2019-01" db="EMBL/GenBank/DDBJ databases">
        <title>Sinorhodobacter populi sp. nov. isolated from the symptomatic bark tissue of Populus euramericana canker.</title>
        <authorList>
            <person name="Xu G."/>
        </authorList>
    </citation>
    <scope>NUCLEOTIDE SEQUENCE [LARGE SCALE GENOMIC DNA]</scope>
    <source>
        <strain evidence="13 14">CGMCC 1.12963</strain>
    </source>
</reference>
<dbReference type="InterPro" id="IPR005074">
    <property type="entry name" value="Peptidase_C39"/>
</dbReference>
<dbReference type="InterPro" id="IPR017750">
    <property type="entry name" value="ATPase_T1SS"/>
</dbReference>
<dbReference type="SUPFAM" id="SSF52540">
    <property type="entry name" value="P-loop containing nucleoside triphosphate hydrolases"/>
    <property type="match status" value="1"/>
</dbReference>
<feature type="region of interest" description="Disordered" evidence="8">
    <location>
        <begin position="1"/>
        <end position="23"/>
    </location>
</feature>
<gene>
    <name evidence="13" type="ORF">EOW66_19925</name>
</gene>
<evidence type="ECO:0000256" key="4">
    <source>
        <dbReference type="ARBA" id="ARBA00022801"/>
    </source>
</evidence>
<keyword evidence="4" id="KW-0378">Hydrolase</keyword>
<dbReference type="Pfam" id="PF00005">
    <property type="entry name" value="ABC_tran"/>
    <property type="match status" value="1"/>
</dbReference>
<evidence type="ECO:0000256" key="5">
    <source>
        <dbReference type="ARBA" id="ARBA00022840"/>
    </source>
</evidence>
<dbReference type="InterPro" id="IPR011527">
    <property type="entry name" value="ABC1_TM_dom"/>
</dbReference>
<proteinExistence type="predicted"/>
<dbReference type="NCBIfam" id="TIGR03375">
    <property type="entry name" value="type_I_sec_LssB"/>
    <property type="match status" value="1"/>
</dbReference>
<evidence type="ECO:0000256" key="7">
    <source>
        <dbReference type="ARBA" id="ARBA00023136"/>
    </source>
</evidence>
<evidence type="ECO:0000256" key="2">
    <source>
        <dbReference type="ARBA" id="ARBA00022692"/>
    </source>
</evidence>
<feature type="domain" description="Peptidase C39" evidence="12">
    <location>
        <begin position="23"/>
        <end position="142"/>
    </location>
</feature>
<evidence type="ECO:0000256" key="1">
    <source>
        <dbReference type="ARBA" id="ARBA00004651"/>
    </source>
</evidence>